<name>A0ABT0YHW4_9BURK</name>
<dbReference type="EMBL" id="JAMKFE010000001">
    <property type="protein sequence ID" value="MCM5678326.1"/>
    <property type="molecule type" value="Genomic_DNA"/>
</dbReference>
<accession>A0ABT0YHW4</accession>
<keyword evidence="1" id="KW-0812">Transmembrane</keyword>
<evidence type="ECO:0000256" key="1">
    <source>
        <dbReference type="SAM" id="Phobius"/>
    </source>
</evidence>
<dbReference type="PANTHER" id="PTHR42736:SF1">
    <property type="entry name" value="PROTEIN-GLUTAMINE GAMMA-GLUTAMYLTRANSFERASE"/>
    <property type="match status" value="1"/>
</dbReference>
<dbReference type="InterPro" id="IPR021878">
    <property type="entry name" value="TgpA_N"/>
</dbReference>
<feature type="transmembrane region" description="Helical" evidence="1">
    <location>
        <begin position="73"/>
        <end position="92"/>
    </location>
</feature>
<reference evidence="3" key="1">
    <citation type="submission" date="2022-05" db="EMBL/GenBank/DDBJ databases">
        <title>Schlegelella sp. nov., isolated from mangrove soil.</title>
        <authorList>
            <person name="Liu Y."/>
            <person name="Ge X."/>
            <person name="Liu W."/>
        </authorList>
    </citation>
    <scope>NUCLEOTIDE SEQUENCE</scope>
    <source>
        <strain evidence="3">S2-27</strain>
    </source>
</reference>
<feature type="transmembrane region" description="Helical" evidence="1">
    <location>
        <begin position="180"/>
        <end position="199"/>
    </location>
</feature>
<dbReference type="SUPFAM" id="SSF54001">
    <property type="entry name" value="Cysteine proteinases"/>
    <property type="match status" value="1"/>
</dbReference>
<dbReference type="Pfam" id="PF13559">
    <property type="entry name" value="DUF4129"/>
    <property type="match status" value="1"/>
</dbReference>
<dbReference type="InterPro" id="IPR002931">
    <property type="entry name" value="Transglutaminase-like"/>
</dbReference>
<dbReference type="PANTHER" id="PTHR42736">
    <property type="entry name" value="PROTEIN-GLUTAMINE GAMMA-GLUTAMYLTRANSFERASE"/>
    <property type="match status" value="1"/>
</dbReference>
<protein>
    <submittedName>
        <fullName evidence="3">DUF3488 and DUF4129 domain-containing transglutaminase family protein</fullName>
    </submittedName>
</protein>
<dbReference type="SMART" id="SM00460">
    <property type="entry name" value="TGc"/>
    <property type="match status" value="1"/>
</dbReference>
<evidence type="ECO:0000313" key="3">
    <source>
        <dbReference type="EMBL" id="MCM5678326.1"/>
    </source>
</evidence>
<dbReference type="RefSeq" id="WP_251776460.1">
    <property type="nucleotide sequence ID" value="NZ_JAMKFE010000001.1"/>
</dbReference>
<evidence type="ECO:0000259" key="2">
    <source>
        <dbReference type="SMART" id="SM00460"/>
    </source>
</evidence>
<keyword evidence="4" id="KW-1185">Reference proteome</keyword>
<evidence type="ECO:0000313" key="4">
    <source>
        <dbReference type="Proteomes" id="UP001165541"/>
    </source>
</evidence>
<organism evidence="3 4">
    <name type="scientific">Caldimonas mangrovi</name>
    <dbReference type="NCBI Taxonomy" id="2944811"/>
    <lineage>
        <taxon>Bacteria</taxon>
        <taxon>Pseudomonadati</taxon>
        <taxon>Pseudomonadota</taxon>
        <taxon>Betaproteobacteria</taxon>
        <taxon>Burkholderiales</taxon>
        <taxon>Sphaerotilaceae</taxon>
        <taxon>Caldimonas</taxon>
    </lineage>
</organism>
<dbReference type="InterPro" id="IPR038765">
    <property type="entry name" value="Papain-like_cys_pep_sf"/>
</dbReference>
<dbReference type="Pfam" id="PF01841">
    <property type="entry name" value="Transglut_core"/>
    <property type="match status" value="1"/>
</dbReference>
<feature type="transmembrane region" description="Helical" evidence="1">
    <location>
        <begin position="123"/>
        <end position="141"/>
    </location>
</feature>
<dbReference type="Pfam" id="PF11992">
    <property type="entry name" value="TgpA_N"/>
    <property type="match status" value="1"/>
</dbReference>
<comment type="caution">
    <text evidence="3">The sequence shown here is derived from an EMBL/GenBank/DDBJ whole genome shotgun (WGS) entry which is preliminary data.</text>
</comment>
<sequence length="694" mass="77335">MTSPRSTAASWLTPPHWPGWRHLPRETRDTLFLLGVITWVVAPHVSHLPWWCSALAGCVLLWRAWLALAGTALPGRWVLAALLLASLGATFLTHRTLLGKEAGVTLVVVLMALKTLELRARRDALAVFFLGFFLVLTHFLYSQTLLLALAMVLAVWGLLTGLVVAHMPVGQPSLARAGGLAARMCLFGAPVMVALFVLFPRFGPLWGLPSDAFSGRTGLSERMEMGHMARLALDENTAMTVKFDGRAPPPSALYFRGPVLADFDGRRWRPLPYRYWPRGQDVDADLRVSGPALHYEMTVEPTQVAVIPALEMTPQIDDVEGVQLRLRDDMQWHSYAPLRERQRFRGVAYTGFRHGPSQPVQGLRPYVALPAGYNPRTLAWAAELKQQPRYAQADAGTLARAVLEHIRRENFVYTLEPGSYGDENGYHAIDEFWLGRREGFCEHFAAAFVVVMRAMGVPARIVTGYQGAELNPVDGYYLVRNSFAHAWAEFWQPGVGWVRADPTAAVAPSRIGSTVSLRPPPGFVASAFDNVNPELWRRMRNQWDALNNAWNQWVLNYTRGRQLDLLKQLGFRSPSWQDLSLLLIGLIIVAATAGAAWAWWERRRQDPWVRAYHRMQAHLAAAGLPSGPHTPPRTLAALALQHWGPAAEKVSELLARMEALRYAPASARGRPGAPTLARSLARDLRRAVLDLRHA</sequence>
<dbReference type="Proteomes" id="UP001165541">
    <property type="component" value="Unassembled WGS sequence"/>
</dbReference>
<keyword evidence="1" id="KW-1133">Transmembrane helix</keyword>
<feature type="transmembrane region" description="Helical" evidence="1">
    <location>
        <begin position="147"/>
        <end position="168"/>
    </location>
</feature>
<feature type="transmembrane region" description="Helical" evidence="1">
    <location>
        <begin position="579"/>
        <end position="600"/>
    </location>
</feature>
<keyword evidence="1" id="KW-0472">Membrane</keyword>
<feature type="domain" description="Transglutaminase-like" evidence="2">
    <location>
        <begin position="433"/>
        <end position="504"/>
    </location>
</feature>
<proteinExistence type="predicted"/>
<dbReference type="InterPro" id="IPR025403">
    <property type="entry name" value="TgpA-like_C"/>
</dbReference>
<dbReference type="InterPro" id="IPR052901">
    <property type="entry name" value="Bact_TGase-like"/>
</dbReference>
<gene>
    <name evidence="3" type="ORF">M8A51_02145</name>
</gene>
<dbReference type="Gene3D" id="3.10.620.30">
    <property type="match status" value="1"/>
</dbReference>